<dbReference type="InterPro" id="IPR021312">
    <property type="entry name" value="DUF2889"/>
</dbReference>
<comment type="caution">
    <text evidence="1">The sequence shown here is derived from an EMBL/GenBank/DDBJ whole genome shotgun (WGS) entry which is preliminary data.</text>
</comment>
<evidence type="ECO:0000313" key="2">
    <source>
        <dbReference type="Proteomes" id="UP001363010"/>
    </source>
</evidence>
<dbReference type="Proteomes" id="UP001363010">
    <property type="component" value="Unassembled WGS sequence"/>
</dbReference>
<name>A0ABU8VZV5_9BURK</name>
<gene>
    <name evidence="1" type="ORF">WKW80_11425</name>
</gene>
<dbReference type="RefSeq" id="WP_340363678.1">
    <property type="nucleotide sequence ID" value="NZ_JBBKZV010000005.1"/>
</dbReference>
<dbReference type="EMBL" id="JBBKZV010000005">
    <property type="protein sequence ID" value="MEJ8822637.1"/>
    <property type="molecule type" value="Genomic_DNA"/>
</dbReference>
<proteinExistence type="predicted"/>
<dbReference type="Pfam" id="PF11136">
    <property type="entry name" value="DUF2889"/>
    <property type="match status" value="1"/>
</dbReference>
<reference evidence="1 2" key="1">
    <citation type="submission" date="2024-03" db="EMBL/GenBank/DDBJ databases">
        <title>Novel species of the genus Variovorax.</title>
        <authorList>
            <person name="Liu Q."/>
            <person name="Xin Y.-H."/>
        </authorList>
    </citation>
    <scope>NUCLEOTIDE SEQUENCE [LARGE SCALE GENOMIC DNA]</scope>
    <source>
        <strain evidence="1 2">KACC 18501</strain>
    </source>
</reference>
<accession>A0ABU8VZV5</accession>
<organism evidence="1 2">
    <name type="scientific">Variovorax humicola</name>
    <dbReference type="NCBI Taxonomy" id="1769758"/>
    <lineage>
        <taxon>Bacteria</taxon>
        <taxon>Pseudomonadati</taxon>
        <taxon>Pseudomonadota</taxon>
        <taxon>Betaproteobacteria</taxon>
        <taxon>Burkholderiales</taxon>
        <taxon>Comamonadaceae</taxon>
        <taxon>Variovorax</taxon>
    </lineage>
</organism>
<keyword evidence="2" id="KW-1185">Reference proteome</keyword>
<sequence length="192" mass="20506">MEPHAPAAPDARRQLIHTREIVCNGYARADGLFDIESTMRDTTTQGTDLFFKQLEAGAAIHEMRVVVTVDAALTIVDIEAHTDAAPTPNCGDSNAGYARLKGMTIGPGFTRKAKALVGGVQGCTHLTELLGPLGTTAVQTLLASQRASGALMARIKGDAPLPKPRFADSCQAYRSEGQIMKILWPAHRRLAS</sequence>
<protein>
    <submittedName>
        <fullName evidence="1">DUF2889 domain-containing protein</fullName>
    </submittedName>
</protein>
<evidence type="ECO:0000313" key="1">
    <source>
        <dbReference type="EMBL" id="MEJ8822637.1"/>
    </source>
</evidence>